<feature type="region of interest" description="Disordered" evidence="1">
    <location>
        <begin position="58"/>
        <end position="89"/>
    </location>
</feature>
<dbReference type="AlphaFoldDB" id="A0A8R1IKB3"/>
<proteinExistence type="predicted"/>
<reference evidence="3" key="1">
    <citation type="submission" date="2010-08" db="EMBL/GenBank/DDBJ databases">
        <authorList>
            <consortium name="Caenorhabditis japonica Sequencing Consortium"/>
            <person name="Wilson R.K."/>
        </authorList>
    </citation>
    <scope>NUCLEOTIDE SEQUENCE [LARGE SCALE GENOMIC DNA]</scope>
    <source>
        <strain evidence="3">DF5081</strain>
    </source>
</reference>
<reference evidence="2" key="2">
    <citation type="submission" date="2022-06" db="UniProtKB">
        <authorList>
            <consortium name="EnsemblMetazoa"/>
        </authorList>
    </citation>
    <scope>IDENTIFICATION</scope>
    <source>
        <strain evidence="2">DF5081</strain>
    </source>
</reference>
<evidence type="ECO:0000256" key="1">
    <source>
        <dbReference type="SAM" id="MobiDB-lite"/>
    </source>
</evidence>
<evidence type="ECO:0000313" key="2">
    <source>
        <dbReference type="EnsemblMetazoa" id="CJA36433.1"/>
    </source>
</evidence>
<accession>A0A8R1IKB3</accession>
<dbReference type="Proteomes" id="UP000005237">
    <property type="component" value="Unassembled WGS sequence"/>
</dbReference>
<dbReference type="EnsemblMetazoa" id="CJA36433.1">
    <property type="protein sequence ID" value="CJA36433.1"/>
    <property type="gene ID" value="WBGene00212280"/>
</dbReference>
<evidence type="ECO:0000313" key="3">
    <source>
        <dbReference type="Proteomes" id="UP000005237"/>
    </source>
</evidence>
<sequence>MRPLKNHCEDYDDVLSGNEMATRFLLGDPMGSPNQMNYNRRLKIRGAVFFSVVTYSATTDRQSQVSSEKFKPEQKGKVIRAMPTHPLER</sequence>
<feature type="compositionally biased region" description="Polar residues" evidence="1">
    <location>
        <begin position="58"/>
        <end position="67"/>
    </location>
</feature>
<keyword evidence="3" id="KW-1185">Reference proteome</keyword>
<organism evidence="2 3">
    <name type="scientific">Caenorhabditis japonica</name>
    <dbReference type="NCBI Taxonomy" id="281687"/>
    <lineage>
        <taxon>Eukaryota</taxon>
        <taxon>Metazoa</taxon>
        <taxon>Ecdysozoa</taxon>
        <taxon>Nematoda</taxon>
        <taxon>Chromadorea</taxon>
        <taxon>Rhabditida</taxon>
        <taxon>Rhabditina</taxon>
        <taxon>Rhabditomorpha</taxon>
        <taxon>Rhabditoidea</taxon>
        <taxon>Rhabditidae</taxon>
        <taxon>Peloderinae</taxon>
        <taxon>Caenorhabditis</taxon>
    </lineage>
</organism>
<protein>
    <submittedName>
        <fullName evidence="2">Uncharacterized protein</fullName>
    </submittedName>
</protein>
<name>A0A8R1IKB3_CAEJA</name>